<evidence type="ECO:0000256" key="6">
    <source>
        <dbReference type="ARBA" id="ARBA00047942"/>
    </source>
</evidence>
<evidence type="ECO:0000256" key="2">
    <source>
        <dbReference type="ARBA" id="ARBA00011900"/>
    </source>
</evidence>
<dbReference type="Gene3D" id="3.40.50.150">
    <property type="entry name" value="Vaccinia Virus protein VP39"/>
    <property type="match status" value="1"/>
</dbReference>
<keyword evidence="4 8" id="KW-0808">Transferase</keyword>
<dbReference type="InterPro" id="IPR002941">
    <property type="entry name" value="DNA_methylase_N4/N6"/>
</dbReference>
<comment type="catalytic activity">
    <reaction evidence="6">
        <text>a 2'-deoxyadenosine in DNA + S-adenosyl-L-methionine = an N(6)-methyl-2'-deoxyadenosine in DNA + S-adenosyl-L-homocysteine + H(+)</text>
        <dbReference type="Rhea" id="RHEA:15197"/>
        <dbReference type="Rhea" id="RHEA-COMP:12418"/>
        <dbReference type="Rhea" id="RHEA-COMP:12419"/>
        <dbReference type="ChEBI" id="CHEBI:15378"/>
        <dbReference type="ChEBI" id="CHEBI:57856"/>
        <dbReference type="ChEBI" id="CHEBI:59789"/>
        <dbReference type="ChEBI" id="CHEBI:90615"/>
        <dbReference type="ChEBI" id="CHEBI:90616"/>
        <dbReference type="EC" id="2.1.1.72"/>
    </reaction>
</comment>
<dbReference type="PIRSF" id="PIRSF015855">
    <property type="entry name" value="TypeIII_Mtase_mKpnI"/>
    <property type="match status" value="1"/>
</dbReference>
<dbReference type="GO" id="GO:0032259">
    <property type="term" value="P:methylation"/>
    <property type="evidence" value="ECO:0007669"/>
    <property type="project" value="UniProtKB-KW"/>
</dbReference>
<reference evidence="8 9" key="1">
    <citation type="submission" date="2019-06" db="EMBL/GenBank/DDBJ databases">
        <title>A novel bacterium of genus Marinomonas, isolated from coastal sand.</title>
        <authorList>
            <person name="Huang H."/>
            <person name="Mo K."/>
            <person name="Hu Y."/>
        </authorList>
    </citation>
    <scope>NUCLEOTIDE SEQUENCE [LARGE SCALE GENOMIC DNA]</scope>
    <source>
        <strain evidence="8 9">HB171799</strain>
    </source>
</reference>
<dbReference type="PROSITE" id="PS00092">
    <property type="entry name" value="N6_MTASE"/>
    <property type="match status" value="1"/>
</dbReference>
<evidence type="ECO:0000313" key="8">
    <source>
        <dbReference type="EMBL" id="TPE52017.1"/>
    </source>
</evidence>
<evidence type="ECO:0000256" key="3">
    <source>
        <dbReference type="ARBA" id="ARBA00022603"/>
    </source>
</evidence>
<dbReference type="Pfam" id="PF01555">
    <property type="entry name" value="N6_N4_Mtase"/>
    <property type="match status" value="1"/>
</dbReference>
<dbReference type="InterPro" id="IPR002052">
    <property type="entry name" value="DNA_methylase_N6_adenine_CS"/>
</dbReference>
<dbReference type="Proteomes" id="UP000315901">
    <property type="component" value="Unassembled WGS sequence"/>
</dbReference>
<name>A0A501WX51_9GAMM</name>
<dbReference type="SUPFAM" id="SSF53335">
    <property type="entry name" value="S-adenosyl-L-methionine-dependent methyltransferases"/>
    <property type="match status" value="1"/>
</dbReference>
<evidence type="ECO:0000256" key="5">
    <source>
        <dbReference type="ARBA" id="ARBA00022691"/>
    </source>
</evidence>
<keyword evidence="3 8" id="KW-0489">Methyltransferase</keyword>
<organism evidence="8 9">
    <name type="scientific">Maribrevibacterium harenarium</name>
    <dbReference type="NCBI Taxonomy" id="2589817"/>
    <lineage>
        <taxon>Bacteria</taxon>
        <taxon>Pseudomonadati</taxon>
        <taxon>Pseudomonadota</taxon>
        <taxon>Gammaproteobacteria</taxon>
        <taxon>Oceanospirillales</taxon>
        <taxon>Oceanospirillaceae</taxon>
        <taxon>Maribrevibacterium</taxon>
    </lineage>
</organism>
<proteinExistence type="inferred from homology"/>
<feature type="domain" description="DNA methylase N-4/N-6" evidence="7">
    <location>
        <begin position="111"/>
        <end position="418"/>
    </location>
</feature>
<evidence type="ECO:0000259" key="7">
    <source>
        <dbReference type="Pfam" id="PF01555"/>
    </source>
</evidence>
<sequence length="615" mass="70303">MPEVDSKSMDIVADNISKLKELFPEAFTEGKVDFEALKEVLGEYVDGREERYSFTWNGKNKARMLAQTPSTGTLRPSKEESVDWDTTQNLFIEGDNLEVLKLLQKSYHKKVKMIYIDPPYNTGKDFVYKDNFKDNIKNYKEITGQVDGEGRSLSSNPETSGRYHTDWLNMMYPRLKLARNLLQDDGVIFISIDDSEVPNLRKICDEIFGEENFVSNIIWHKKYAASNDAKGIPAMHDHILVYQKSDRFERKLLPRTEKQDALYKYDSDDGRGRWRPDNLTVKTVSESYLYEIVNPNTGKSYSPSQGRCWLTNERKMLEWIDEGRVFFGQKGDGAPQLKRYLSEVQDGVVPTSYWSYEEVGHTDSSRKELKKLFETSAPFDNPKPTALLKRIIQLSVNNDEMVLDFFAGSGTTADAVFQFNCETGTNIRFIAIQLPEITEDKTDAFKAGYRFISDITKDRIRRAAAKIKEENPDYQGDLGFQVFKLDSTNIKPWELNFDLTEQDLEDQISNIKHGREDVDVLYEVLLKYGLDLTLPIAEHIVAGHKVFDIGMGALMICLSDDITLDVVEGIAKLKDELNPEIMRVVFKDAGFADDVVKTNAVQILKQAGIEDVRSL</sequence>
<dbReference type="GO" id="GO:0003677">
    <property type="term" value="F:DNA binding"/>
    <property type="evidence" value="ECO:0007669"/>
    <property type="project" value="InterPro"/>
</dbReference>
<dbReference type="EMBL" id="VFRR01000013">
    <property type="protein sequence ID" value="TPE52017.1"/>
    <property type="molecule type" value="Genomic_DNA"/>
</dbReference>
<dbReference type="GO" id="GO:0008170">
    <property type="term" value="F:N-methyltransferase activity"/>
    <property type="evidence" value="ECO:0007669"/>
    <property type="project" value="InterPro"/>
</dbReference>
<gene>
    <name evidence="8" type="ORF">FJM67_08150</name>
</gene>
<comment type="caution">
    <text evidence="8">The sequence shown here is derived from an EMBL/GenBank/DDBJ whole genome shotgun (WGS) entry which is preliminary data.</text>
</comment>
<protein>
    <recommendedName>
        <fullName evidence="2">site-specific DNA-methyltransferase (adenine-specific)</fullName>
        <ecNumber evidence="2">2.1.1.72</ecNumber>
    </recommendedName>
</protein>
<dbReference type="PRINTS" id="PR00506">
    <property type="entry name" value="D21N6MTFRASE"/>
</dbReference>
<evidence type="ECO:0000256" key="4">
    <source>
        <dbReference type="ARBA" id="ARBA00022679"/>
    </source>
</evidence>
<dbReference type="OrthoDB" id="9816043at2"/>
<dbReference type="AlphaFoldDB" id="A0A501WX51"/>
<dbReference type="GO" id="GO:0009007">
    <property type="term" value="F:site-specific DNA-methyltransferase (adenine-specific) activity"/>
    <property type="evidence" value="ECO:0007669"/>
    <property type="project" value="UniProtKB-EC"/>
</dbReference>
<dbReference type="InterPro" id="IPR002295">
    <property type="entry name" value="N4/N6-MTase_EcoPI_Mod-like"/>
</dbReference>
<comment type="similarity">
    <text evidence="1">Belongs to the N(4)/N(6)-methyltransferase family.</text>
</comment>
<keyword evidence="5" id="KW-0949">S-adenosyl-L-methionine</keyword>
<evidence type="ECO:0000256" key="1">
    <source>
        <dbReference type="ARBA" id="ARBA00006594"/>
    </source>
</evidence>
<accession>A0A501WX51</accession>
<dbReference type="EC" id="2.1.1.72" evidence="2"/>
<dbReference type="InterPro" id="IPR029063">
    <property type="entry name" value="SAM-dependent_MTases_sf"/>
</dbReference>
<keyword evidence="9" id="KW-1185">Reference proteome</keyword>
<evidence type="ECO:0000313" key="9">
    <source>
        <dbReference type="Proteomes" id="UP000315901"/>
    </source>
</evidence>